<dbReference type="KEGG" id="dwi:6639986"/>
<feature type="domain" description="RRM" evidence="6">
    <location>
        <begin position="195"/>
        <end position="276"/>
    </location>
</feature>
<feature type="domain" description="RRM" evidence="6">
    <location>
        <begin position="121"/>
        <end position="193"/>
    </location>
</feature>
<dbReference type="FunFam" id="3.30.70.330:FF:000043">
    <property type="entry name" value="paraspeckle component 1 isoform X1"/>
    <property type="match status" value="1"/>
</dbReference>
<feature type="compositionally biased region" description="Basic and acidic residues" evidence="5">
    <location>
        <begin position="547"/>
        <end position="558"/>
    </location>
</feature>
<keyword evidence="8" id="KW-1185">Reference proteome</keyword>
<dbReference type="Proteomes" id="UP000007798">
    <property type="component" value="Unassembled WGS sequence"/>
</dbReference>
<sequence>MANFVEEDDSIDLTEDEIALEKVHSYKNGGESGDKMNSDDFRGETPRNRKRPRGGAGAMQNKKNLDNNSGNFGHENAHSSQFTGQKNDGPQNFGQKLRQLSEPTLDLEPIEDQIIKFSGRSRLYIGNLGANTKESDLRELFKPFGEIDDIFSNPRKNFTFLRVDLYDNAVKAKLALDGSMYDGRQLRVSFAPKASSVRVSNLNGFVSNELLYKSFEIFGPIERATIKVDDRGKSLGEGYVDFVKNSTAKMCLRMCQEKCFFLTASLRPCVVEPKELIDTIGGLPENSLNKRMPDFIAERSVGPRFAEFNTFEHDYGGKWKILHNEFKMKQEELKRELRKEEDKLMAQLEYIRNERETNRLREELRQREVMQERQRLFWEMHRKRAEDEVPQRDLRRQRQGHPYQQDDIDCGNEPGEGRFQLDRFIRGENKVPLLDLHENAANHNRNQIRQGHPYQQDDIDYGNEPGEGRFQLDRFFRGENKVPLLDLNENDANRHKNLIRIVRQGNEMQRYQQEGDHFGANVYNSTPFDVFGNVSNHEDVSVPQNDTDERLNTSDDFF</sequence>
<dbReference type="Pfam" id="PF08075">
    <property type="entry name" value="NOPS"/>
    <property type="match status" value="1"/>
</dbReference>
<keyword evidence="1" id="KW-0677">Repeat</keyword>
<protein>
    <submittedName>
        <fullName evidence="7">GK21698</fullName>
    </submittedName>
</protein>
<evidence type="ECO:0000256" key="3">
    <source>
        <dbReference type="PROSITE-ProRule" id="PRU00176"/>
    </source>
</evidence>
<keyword evidence="4" id="KW-0175">Coiled coil</keyword>
<dbReference type="HOGENOM" id="CLU_488592_0_0_1"/>
<dbReference type="SMART" id="SM00360">
    <property type="entry name" value="RRM"/>
    <property type="match status" value="2"/>
</dbReference>
<dbReference type="InterPro" id="IPR012975">
    <property type="entry name" value="NOPS"/>
</dbReference>
<dbReference type="InterPro" id="IPR000504">
    <property type="entry name" value="RRM_dom"/>
</dbReference>
<dbReference type="Gene3D" id="6.10.250.1170">
    <property type="match status" value="1"/>
</dbReference>
<dbReference type="PROSITE" id="PS50102">
    <property type="entry name" value="RRM"/>
    <property type="match status" value="2"/>
</dbReference>
<evidence type="ECO:0000256" key="2">
    <source>
        <dbReference type="ARBA" id="ARBA00022884"/>
    </source>
</evidence>
<gene>
    <name evidence="7" type="primary">Dwil\GK21698</name>
    <name evidence="7" type="ORF">Dwil_GK21698</name>
</gene>
<evidence type="ECO:0000256" key="5">
    <source>
        <dbReference type="SAM" id="MobiDB-lite"/>
    </source>
</evidence>
<dbReference type="OrthoDB" id="10067824at2759"/>
<feature type="region of interest" description="Disordered" evidence="5">
    <location>
        <begin position="22"/>
        <end position="95"/>
    </location>
</feature>
<dbReference type="AlphaFoldDB" id="B4MPG6"/>
<evidence type="ECO:0000259" key="6">
    <source>
        <dbReference type="PROSITE" id="PS50102"/>
    </source>
</evidence>
<dbReference type="InterPro" id="IPR012677">
    <property type="entry name" value="Nucleotide-bd_a/b_plait_sf"/>
</dbReference>
<proteinExistence type="predicted"/>
<dbReference type="CDD" id="cd12945">
    <property type="entry name" value="NOPS_NONA_like"/>
    <property type="match status" value="1"/>
</dbReference>
<dbReference type="PANTHER" id="PTHR23189">
    <property type="entry name" value="RNA RECOGNITION MOTIF-CONTAINING"/>
    <property type="match status" value="1"/>
</dbReference>
<accession>B4MPG6</accession>
<dbReference type="InParanoid" id="B4MPG6"/>
<feature type="coiled-coil region" evidence="4">
    <location>
        <begin position="323"/>
        <end position="373"/>
    </location>
</feature>
<reference evidence="7 8" key="1">
    <citation type="journal article" date="2007" name="Nature">
        <title>Evolution of genes and genomes on the Drosophila phylogeny.</title>
        <authorList>
            <consortium name="Drosophila 12 Genomes Consortium"/>
            <person name="Clark A.G."/>
            <person name="Eisen M.B."/>
            <person name="Smith D.R."/>
            <person name="Bergman C.M."/>
            <person name="Oliver B."/>
            <person name="Markow T.A."/>
            <person name="Kaufman T.C."/>
            <person name="Kellis M."/>
            <person name="Gelbart W."/>
            <person name="Iyer V.N."/>
            <person name="Pollard D.A."/>
            <person name="Sackton T.B."/>
            <person name="Larracuente A.M."/>
            <person name="Singh N.D."/>
            <person name="Abad J.P."/>
            <person name="Abt D.N."/>
            <person name="Adryan B."/>
            <person name="Aguade M."/>
            <person name="Akashi H."/>
            <person name="Anderson W.W."/>
            <person name="Aquadro C.F."/>
            <person name="Ardell D.H."/>
            <person name="Arguello R."/>
            <person name="Artieri C.G."/>
            <person name="Barbash D.A."/>
            <person name="Barker D."/>
            <person name="Barsanti P."/>
            <person name="Batterham P."/>
            <person name="Batzoglou S."/>
            <person name="Begun D."/>
            <person name="Bhutkar A."/>
            <person name="Blanco E."/>
            <person name="Bosak S.A."/>
            <person name="Bradley R.K."/>
            <person name="Brand A.D."/>
            <person name="Brent M.R."/>
            <person name="Brooks A.N."/>
            <person name="Brown R.H."/>
            <person name="Butlin R.K."/>
            <person name="Caggese C."/>
            <person name="Calvi B.R."/>
            <person name="Bernardo de Carvalho A."/>
            <person name="Caspi A."/>
            <person name="Castrezana S."/>
            <person name="Celniker S.E."/>
            <person name="Chang J.L."/>
            <person name="Chapple C."/>
            <person name="Chatterji S."/>
            <person name="Chinwalla A."/>
            <person name="Civetta A."/>
            <person name="Clifton S.W."/>
            <person name="Comeron J.M."/>
            <person name="Costello J.C."/>
            <person name="Coyne J.A."/>
            <person name="Daub J."/>
            <person name="David R.G."/>
            <person name="Delcher A.L."/>
            <person name="Delehaunty K."/>
            <person name="Do C.B."/>
            <person name="Ebling H."/>
            <person name="Edwards K."/>
            <person name="Eickbush T."/>
            <person name="Evans J.D."/>
            <person name="Filipski A."/>
            <person name="Findeiss S."/>
            <person name="Freyhult E."/>
            <person name="Fulton L."/>
            <person name="Fulton R."/>
            <person name="Garcia A.C."/>
            <person name="Gardiner A."/>
            <person name="Garfield D.A."/>
            <person name="Garvin B.E."/>
            <person name="Gibson G."/>
            <person name="Gilbert D."/>
            <person name="Gnerre S."/>
            <person name="Godfrey J."/>
            <person name="Good R."/>
            <person name="Gotea V."/>
            <person name="Gravely B."/>
            <person name="Greenberg A.J."/>
            <person name="Griffiths-Jones S."/>
            <person name="Gross S."/>
            <person name="Guigo R."/>
            <person name="Gustafson E.A."/>
            <person name="Haerty W."/>
            <person name="Hahn M.W."/>
            <person name="Halligan D.L."/>
            <person name="Halpern A.L."/>
            <person name="Halter G.M."/>
            <person name="Han M.V."/>
            <person name="Heger A."/>
            <person name="Hillier L."/>
            <person name="Hinrichs A.S."/>
            <person name="Holmes I."/>
            <person name="Hoskins R.A."/>
            <person name="Hubisz M.J."/>
            <person name="Hultmark D."/>
            <person name="Huntley M.A."/>
            <person name="Jaffe D.B."/>
            <person name="Jagadeeshan S."/>
            <person name="Jeck W.R."/>
            <person name="Johnson J."/>
            <person name="Jones C.D."/>
            <person name="Jordan W.C."/>
            <person name="Karpen G.H."/>
            <person name="Kataoka E."/>
            <person name="Keightley P.D."/>
            <person name="Kheradpour P."/>
            <person name="Kirkness E.F."/>
            <person name="Koerich L.B."/>
            <person name="Kristiansen K."/>
            <person name="Kudrna D."/>
            <person name="Kulathinal R.J."/>
            <person name="Kumar S."/>
            <person name="Kwok R."/>
            <person name="Lander E."/>
            <person name="Langley C.H."/>
            <person name="Lapoint R."/>
            <person name="Lazzaro B.P."/>
            <person name="Lee S.J."/>
            <person name="Levesque L."/>
            <person name="Li R."/>
            <person name="Lin C.F."/>
            <person name="Lin M.F."/>
            <person name="Lindblad-Toh K."/>
            <person name="Llopart A."/>
            <person name="Long M."/>
            <person name="Low L."/>
            <person name="Lozovsky E."/>
            <person name="Lu J."/>
            <person name="Luo M."/>
            <person name="Machado C.A."/>
            <person name="Makalowski W."/>
            <person name="Marzo M."/>
            <person name="Matsuda M."/>
            <person name="Matzkin L."/>
            <person name="McAllister B."/>
            <person name="McBride C.S."/>
            <person name="McKernan B."/>
            <person name="McKernan K."/>
            <person name="Mendez-Lago M."/>
            <person name="Minx P."/>
            <person name="Mollenhauer M.U."/>
            <person name="Montooth K."/>
            <person name="Mount S.M."/>
            <person name="Mu X."/>
            <person name="Myers E."/>
            <person name="Negre B."/>
            <person name="Newfeld S."/>
            <person name="Nielsen R."/>
            <person name="Noor M.A."/>
            <person name="O'Grady P."/>
            <person name="Pachter L."/>
            <person name="Papaceit M."/>
            <person name="Parisi M.J."/>
            <person name="Parisi M."/>
            <person name="Parts L."/>
            <person name="Pedersen J.S."/>
            <person name="Pesole G."/>
            <person name="Phillippy A.M."/>
            <person name="Ponting C.P."/>
            <person name="Pop M."/>
            <person name="Porcelli D."/>
            <person name="Powell J.R."/>
            <person name="Prohaska S."/>
            <person name="Pruitt K."/>
            <person name="Puig M."/>
            <person name="Quesneville H."/>
            <person name="Ram K.R."/>
            <person name="Rand D."/>
            <person name="Rasmussen M.D."/>
            <person name="Reed L.K."/>
            <person name="Reenan R."/>
            <person name="Reily A."/>
            <person name="Remington K.A."/>
            <person name="Rieger T.T."/>
            <person name="Ritchie M.G."/>
            <person name="Robin C."/>
            <person name="Rogers Y.H."/>
            <person name="Rohde C."/>
            <person name="Rozas J."/>
            <person name="Rubenfield M.J."/>
            <person name="Ruiz A."/>
            <person name="Russo S."/>
            <person name="Salzberg S.L."/>
            <person name="Sanchez-Gracia A."/>
            <person name="Saranga D.J."/>
            <person name="Sato H."/>
            <person name="Schaeffer S.W."/>
            <person name="Schatz M.C."/>
            <person name="Schlenke T."/>
            <person name="Schwartz R."/>
            <person name="Segarra C."/>
            <person name="Singh R.S."/>
            <person name="Sirot L."/>
            <person name="Sirota M."/>
            <person name="Sisneros N.B."/>
            <person name="Smith C.D."/>
            <person name="Smith T.F."/>
            <person name="Spieth J."/>
            <person name="Stage D.E."/>
            <person name="Stark A."/>
            <person name="Stephan W."/>
            <person name="Strausberg R.L."/>
            <person name="Strempel S."/>
            <person name="Sturgill D."/>
            <person name="Sutton G."/>
            <person name="Sutton G.G."/>
            <person name="Tao W."/>
            <person name="Teichmann S."/>
            <person name="Tobari Y.N."/>
            <person name="Tomimura Y."/>
            <person name="Tsolas J.M."/>
            <person name="Valente V.L."/>
            <person name="Venter E."/>
            <person name="Venter J.C."/>
            <person name="Vicario S."/>
            <person name="Vieira F.G."/>
            <person name="Vilella A.J."/>
            <person name="Villasante A."/>
            <person name="Walenz B."/>
            <person name="Wang J."/>
            <person name="Wasserman M."/>
            <person name="Watts T."/>
            <person name="Wilson D."/>
            <person name="Wilson R.K."/>
            <person name="Wing R.A."/>
            <person name="Wolfner M.F."/>
            <person name="Wong A."/>
            <person name="Wong G.K."/>
            <person name="Wu C.I."/>
            <person name="Wu G."/>
            <person name="Yamamoto D."/>
            <person name="Yang H.P."/>
            <person name="Yang S.P."/>
            <person name="Yorke J.A."/>
            <person name="Yoshida K."/>
            <person name="Zdobnov E."/>
            <person name="Zhang P."/>
            <person name="Zhang Y."/>
            <person name="Zimin A.V."/>
            <person name="Baldwin J."/>
            <person name="Abdouelleil A."/>
            <person name="Abdulkadir J."/>
            <person name="Abebe A."/>
            <person name="Abera B."/>
            <person name="Abreu J."/>
            <person name="Acer S.C."/>
            <person name="Aftuck L."/>
            <person name="Alexander A."/>
            <person name="An P."/>
            <person name="Anderson E."/>
            <person name="Anderson S."/>
            <person name="Arachi H."/>
            <person name="Azer M."/>
            <person name="Bachantsang P."/>
            <person name="Barry A."/>
            <person name="Bayul T."/>
            <person name="Berlin A."/>
            <person name="Bessette D."/>
            <person name="Bloom T."/>
            <person name="Blye J."/>
            <person name="Boguslavskiy L."/>
            <person name="Bonnet C."/>
            <person name="Boukhgalter B."/>
            <person name="Bourzgui I."/>
            <person name="Brown A."/>
            <person name="Cahill P."/>
            <person name="Channer S."/>
            <person name="Cheshatsang Y."/>
            <person name="Chuda L."/>
            <person name="Citroen M."/>
            <person name="Collymore A."/>
            <person name="Cooke P."/>
            <person name="Costello M."/>
            <person name="D'Aco K."/>
            <person name="Daza R."/>
            <person name="De Haan G."/>
            <person name="DeGray S."/>
            <person name="DeMaso C."/>
            <person name="Dhargay N."/>
            <person name="Dooley K."/>
            <person name="Dooley E."/>
            <person name="Doricent M."/>
            <person name="Dorje P."/>
            <person name="Dorjee K."/>
            <person name="Dupes A."/>
            <person name="Elong R."/>
            <person name="Falk J."/>
            <person name="Farina A."/>
            <person name="Faro S."/>
            <person name="Ferguson D."/>
            <person name="Fisher S."/>
            <person name="Foley C.D."/>
            <person name="Franke A."/>
            <person name="Friedrich D."/>
            <person name="Gadbois L."/>
            <person name="Gearin G."/>
            <person name="Gearin C.R."/>
            <person name="Giannoukos G."/>
            <person name="Goode T."/>
            <person name="Graham J."/>
            <person name="Grandbois E."/>
            <person name="Grewal S."/>
            <person name="Gyaltsen K."/>
            <person name="Hafez N."/>
            <person name="Hagos B."/>
            <person name="Hall J."/>
            <person name="Henson C."/>
            <person name="Hollinger A."/>
            <person name="Honan T."/>
            <person name="Huard M.D."/>
            <person name="Hughes L."/>
            <person name="Hurhula B."/>
            <person name="Husby M.E."/>
            <person name="Kamat A."/>
            <person name="Kanga B."/>
            <person name="Kashin S."/>
            <person name="Khazanovich D."/>
            <person name="Kisner P."/>
            <person name="Lance K."/>
            <person name="Lara M."/>
            <person name="Lee W."/>
            <person name="Lennon N."/>
            <person name="Letendre F."/>
            <person name="LeVine R."/>
            <person name="Lipovsky A."/>
            <person name="Liu X."/>
            <person name="Liu J."/>
            <person name="Liu S."/>
            <person name="Lokyitsang T."/>
            <person name="Lokyitsang Y."/>
            <person name="Lubonja R."/>
            <person name="Lui A."/>
            <person name="MacDonald P."/>
            <person name="Magnisalis V."/>
            <person name="Maru K."/>
            <person name="Matthews C."/>
            <person name="McCusker W."/>
            <person name="McDonough S."/>
            <person name="Mehta T."/>
            <person name="Meldrim J."/>
            <person name="Meneus L."/>
            <person name="Mihai O."/>
            <person name="Mihalev A."/>
            <person name="Mihova T."/>
            <person name="Mittelman R."/>
            <person name="Mlenga V."/>
            <person name="Montmayeur A."/>
            <person name="Mulrain L."/>
            <person name="Navidi A."/>
            <person name="Naylor J."/>
            <person name="Negash T."/>
            <person name="Nguyen T."/>
            <person name="Nguyen N."/>
            <person name="Nicol R."/>
            <person name="Norbu C."/>
            <person name="Norbu N."/>
            <person name="Novod N."/>
            <person name="O'Neill B."/>
            <person name="Osman S."/>
            <person name="Markiewicz E."/>
            <person name="Oyono O.L."/>
            <person name="Patti C."/>
            <person name="Phunkhang P."/>
            <person name="Pierre F."/>
            <person name="Priest M."/>
            <person name="Raghuraman S."/>
            <person name="Rege F."/>
            <person name="Reyes R."/>
            <person name="Rise C."/>
            <person name="Rogov P."/>
            <person name="Ross K."/>
            <person name="Ryan E."/>
            <person name="Settipalli S."/>
            <person name="Shea T."/>
            <person name="Sherpa N."/>
            <person name="Shi L."/>
            <person name="Shih D."/>
            <person name="Sparrow T."/>
            <person name="Spaulding J."/>
            <person name="Stalker J."/>
            <person name="Stange-Thomann N."/>
            <person name="Stavropoulos S."/>
            <person name="Stone C."/>
            <person name="Strader C."/>
            <person name="Tesfaye S."/>
            <person name="Thomson T."/>
            <person name="Thoulutsang Y."/>
            <person name="Thoulutsang D."/>
            <person name="Topham K."/>
            <person name="Topping I."/>
            <person name="Tsamla T."/>
            <person name="Vassiliev H."/>
            <person name="Vo A."/>
            <person name="Wangchuk T."/>
            <person name="Wangdi T."/>
            <person name="Weiand M."/>
            <person name="Wilkinson J."/>
            <person name="Wilson A."/>
            <person name="Yadav S."/>
            <person name="Young G."/>
            <person name="Yu Q."/>
            <person name="Zembek L."/>
            <person name="Zhong D."/>
            <person name="Zimmer A."/>
            <person name="Zwirko Z."/>
            <person name="Jaffe D.B."/>
            <person name="Alvarez P."/>
            <person name="Brockman W."/>
            <person name="Butler J."/>
            <person name="Chin C."/>
            <person name="Gnerre S."/>
            <person name="Grabherr M."/>
            <person name="Kleber M."/>
            <person name="Mauceli E."/>
            <person name="MacCallum I."/>
        </authorList>
    </citation>
    <scope>NUCLEOTIDE SEQUENCE [LARGE SCALE GENOMIC DNA]</scope>
    <source>
        <strain evidence="8">Tucson 14030-0811.24</strain>
    </source>
</reference>
<organism evidence="8">
    <name type="scientific">Drosophila willistoni</name>
    <name type="common">Fruit fly</name>
    <dbReference type="NCBI Taxonomy" id="7260"/>
    <lineage>
        <taxon>Eukaryota</taxon>
        <taxon>Metazoa</taxon>
        <taxon>Ecdysozoa</taxon>
        <taxon>Arthropoda</taxon>
        <taxon>Hexapoda</taxon>
        <taxon>Insecta</taxon>
        <taxon>Pterygota</taxon>
        <taxon>Neoptera</taxon>
        <taxon>Endopterygota</taxon>
        <taxon>Diptera</taxon>
        <taxon>Brachycera</taxon>
        <taxon>Muscomorpha</taxon>
        <taxon>Ephydroidea</taxon>
        <taxon>Drosophilidae</taxon>
        <taxon>Drosophila</taxon>
        <taxon>Sophophora</taxon>
    </lineage>
</organism>
<name>B4MPG6_DROWI</name>
<dbReference type="PhylomeDB" id="B4MPG6"/>
<dbReference type="SUPFAM" id="SSF54928">
    <property type="entry name" value="RNA-binding domain, RBD"/>
    <property type="match status" value="1"/>
</dbReference>
<evidence type="ECO:0000256" key="4">
    <source>
        <dbReference type="SAM" id="Coils"/>
    </source>
</evidence>
<feature type="region of interest" description="Disordered" evidence="5">
    <location>
        <begin position="388"/>
        <end position="413"/>
    </location>
</feature>
<dbReference type="InterPro" id="IPR035979">
    <property type="entry name" value="RBD_domain_sf"/>
</dbReference>
<evidence type="ECO:0000313" key="8">
    <source>
        <dbReference type="Proteomes" id="UP000007798"/>
    </source>
</evidence>
<evidence type="ECO:0000313" key="7">
    <source>
        <dbReference type="EMBL" id="EDW74005.1"/>
    </source>
</evidence>
<feature type="region of interest" description="Disordered" evidence="5">
    <location>
        <begin position="534"/>
        <end position="558"/>
    </location>
</feature>
<dbReference type="Gene3D" id="3.30.70.330">
    <property type="match status" value="2"/>
</dbReference>
<dbReference type="Pfam" id="PF00076">
    <property type="entry name" value="RRM_1"/>
    <property type="match status" value="2"/>
</dbReference>
<keyword evidence="2 3" id="KW-0694">RNA-binding</keyword>
<evidence type="ECO:0000256" key="1">
    <source>
        <dbReference type="ARBA" id="ARBA00022737"/>
    </source>
</evidence>
<dbReference type="EMBL" id="CH963849">
    <property type="protein sequence ID" value="EDW74005.1"/>
    <property type="molecule type" value="Genomic_DNA"/>
</dbReference>
<dbReference type="STRING" id="7260.B4MPG6"/>
<dbReference type="SMR" id="B4MPG6"/>
<feature type="compositionally biased region" description="Polar residues" evidence="5">
    <location>
        <begin position="78"/>
        <end position="94"/>
    </location>
</feature>
<dbReference type="eggNOG" id="KOG0115">
    <property type="taxonomic scope" value="Eukaryota"/>
</dbReference>
<dbReference type="GO" id="GO:0003723">
    <property type="term" value="F:RNA binding"/>
    <property type="evidence" value="ECO:0007669"/>
    <property type="project" value="UniProtKB-UniRule"/>
</dbReference>
<feature type="compositionally biased region" description="Basic and acidic residues" evidence="5">
    <location>
        <begin position="32"/>
        <end position="47"/>
    </location>
</feature>